<reference evidence="3" key="1">
    <citation type="submission" date="2020-02" db="EMBL/GenBank/DDBJ databases">
        <authorList>
            <person name="Gao J."/>
            <person name="Sun J."/>
        </authorList>
    </citation>
    <scope>NUCLEOTIDE SEQUENCE</scope>
    <source>
        <strain evidence="3">602-2</strain>
    </source>
</reference>
<protein>
    <recommendedName>
        <fullName evidence="4">HEAT repeat domain-containing protein</fullName>
    </recommendedName>
</protein>
<keyword evidence="2" id="KW-1133">Transmembrane helix</keyword>
<accession>A0A6G4R0Y6</accession>
<comment type="caution">
    <text evidence="3">The sequence shown here is derived from an EMBL/GenBank/DDBJ whole genome shotgun (WGS) entry which is preliminary data.</text>
</comment>
<evidence type="ECO:0000313" key="3">
    <source>
        <dbReference type="EMBL" id="NGM51452.1"/>
    </source>
</evidence>
<gene>
    <name evidence="3" type="ORF">G5B46_17720</name>
</gene>
<organism evidence="3">
    <name type="scientific">Caulobacter sp. 602-2</name>
    <dbReference type="NCBI Taxonomy" id="2710887"/>
    <lineage>
        <taxon>Bacteria</taxon>
        <taxon>Pseudomonadati</taxon>
        <taxon>Pseudomonadota</taxon>
        <taxon>Alphaproteobacteria</taxon>
        <taxon>Caulobacterales</taxon>
        <taxon>Caulobacteraceae</taxon>
        <taxon>Caulobacter</taxon>
    </lineage>
</organism>
<feature type="region of interest" description="Disordered" evidence="1">
    <location>
        <begin position="521"/>
        <end position="540"/>
    </location>
</feature>
<dbReference type="RefSeq" id="WP_165260907.1">
    <property type="nucleotide sequence ID" value="NZ_JAAKGT010000009.1"/>
</dbReference>
<proteinExistence type="predicted"/>
<dbReference type="EMBL" id="JAAKGT010000009">
    <property type="protein sequence ID" value="NGM51452.1"/>
    <property type="molecule type" value="Genomic_DNA"/>
</dbReference>
<sequence length="573" mass="61342">MSTWIERLFGTRKPAQRPDIRPARPVWPLIVTLMGPAFLLQLIPVLNLLLVFLLSPLWIAALLNVALVTMVLDVRRGAAPRWLLAVPIAVYGGSLAYSAISYVQYRLLDARLHRENAAQRLAFDPARMDLVAPGRLAQGVLYGHAIPTAYTDARGLRGDGVPVSLRILPPAVCDTIPRSPDFRMSVSTVGFELPDLANACMLSLPGDPERPAVLVKRDPQFPKDTPRTRLTLTAPDGAAVTLVHGRHGVALPLPLPFVACLTWNRLDCKAEWIRLPLAVGGRDEDEAAMIAAALGLKPRISQLVKGRNPLDASLVLDEAQTQALAAGSEPAVAEARAYGGKVVDTALARFRSLLAGQALARGEIFDSWIVASNADKLDGEAGALLAAIERDLADPDRTASMRVYGEVAAALPPETFDRIGPGLAEMVGADETLRTSRGLVIRLGDLGEPAVPVLIGMLEADRSREVRIDAALGLCRAGRKARDVADRVARSGRANMDSDATEALVLALMRMDRPDLARALAAPTSEGRDGKGRARPAPSRVQTALAEVDAASPPSACLRGGFANRLPDLPWLD</sequence>
<dbReference type="AlphaFoldDB" id="A0A6G4R0Y6"/>
<keyword evidence="2" id="KW-0472">Membrane</keyword>
<name>A0A6G4R0Y6_9CAUL</name>
<evidence type="ECO:0008006" key="4">
    <source>
        <dbReference type="Google" id="ProtNLM"/>
    </source>
</evidence>
<evidence type="ECO:0000256" key="2">
    <source>
        <dbReference type="SAM" id="Phobius"/>
    </source>
</evidence>
<keyword evidence="2" id="KW-0812">Transmembrane</keyword>
<feature type="transmembrane region" description="Helical" evidence="2">
    <location>
        <begin position="26"/>
        <end position="43"/>
    </location>
</feature>
<evidence type="ECO:0000256" key="1">
    <source>
        <dbReference type="SAM" id="MobiDB-lite"/>
    </source>
</evidence>
<feature type="transmembrane region" description="Helical" evidence="2">
    <location>
        <begin position="84"/>
        <end position="105"/>
    </location>
</feature>
<feature type="transmembrane region" description="Helical" evidence="2">
    <location>
        <begin position="49"/>
        <end position="72"/>
    </location>
</feature>